<dbReference type="GO" id="GO:0006508">
    <property type="term" value="P:proteolysis"/>
    <property type="evidence" value="ECO:0007669"/>
    <property type="project" value="TreeGrafter"/>
</dbReference>
<dbReference type="SMART" id="SM01011">
    <property type="entry name" value="AMP_N"/>
    <property type="match status" value="1"/>
</dbReference>
<evidence type="ECO:0000256" key="5">
    <source>
        <dbReference type="ARBA" id="ARBA00022723"/>
    </source>
</evidence>
<comment type="similarity">
    <text evidence="3">Belongs to the peptidase M24B family.</text>
</comment>
<evidence type="ECO:0000313" key="12">
    <source>
        <dbReference type="Proteomes" id="UP000596035"/>
    </source>
</evidence>
<dbReference type="Gene3D" id="3.90.230.10">
    <property type="entry name" value="Creatinase/methionine aminopeptidase superfamily"/>
    <property type="match status" value="1"/>
</dbReference>
<dbReference type="Gene3D" id="3.40.350.10">
    <property type="entry name" value="Creatinase/prolidase N-terminal domain"/>
    <property type="match status" value="1"/>
</dbReference>
<proteinExistence type="inferred from homology"/>
<dbReference type="GO" id="GO:0070006">
    <property type="term" value="F:metalloaminopeptidase activity"/>
    <property type="evidence" value="ECO:0007669"/>
    <property type="project" value="InterPro"/>
</dbReference>
<dbReference type="Proteomes" id="UP000596035">
    <property type="component" value="Chromosome"/>
</dbReference>
<keyword evidence="10" id="KW-0645">Protease</keyword>
<dbReference type="AlphaFoldDB" id="A0A1Z2XSC4"/>
<evidence type="ECO:0000256" key="4">
    <source>
        <dbReference type="ARBA" id="ARBA00012574"/>
    </source>
</evidence>
<dbReference type="InterPro" id="IPR029149">
    <property type="entry name" value="Creatin/AminoP/Spt16_N"/>
</dbReference>
<dbReference type="InterPro" id="IPR036005">
    <property type="entry name" value="Creatinase/aminopeptidase-like"/>
</dbReference>
<dbReference type="SUPFAM" id="SSF55920">
    <property type="entry name" value="Creatinase/aminopeptidase"/>
    <property type="match status" value="1"/>
</dbReference>
<keyword evidence="6" id="KW-0378">Hydrolase</keyword>
<evidence type="ECO:0000313" key="9">
    <source>
        <dbReference type="EMBL" id="ASB41358.1"/>
    </source>
</evidence>
<reference evidence="9" key="1">
    <citation type="journal article" date="2017" name="Genome Announc.">
        <title>High-Quality Whole-Genome Sequences of the Oligo-Mouse-Microbiota Bacterial Community.</title>
        <authorList>
            <person name="Garzetti D."/>
            <person name="Brugiroux S."/>
            <person name="Bunk B."/>
            <person name="Pukall R."/>
            <person name="McCoy K.D."/>
            <person name="Macpherson A.J."/>
            <person name="Stecher B."/>
        </authorList>
    </citation>
    <scope>NUCLEOTIDE SEQUENCE</scope>
    <source>
        <strain evidence="9">KB18</strain>
    </source>
</reference>
<evidence type="ECO:0000256" key="6">
    <source>
        <dbReference type="ARBA" id="ARBA00022801"/>
    </source>
</evidence>
<dbReference type="GO" id="GO:0005829">
    <property type="term" value="C:cytosol"/>
    <property type="evidence" value="ECO:0007669"/>
    <property type="project" value="TreeGrafter"/>
</dbReference>
<accession>A0A1Z2XSC4</accession>
<evidence type="ECO:0000256" key="2">
    <source>
        <dbReference type="ARBA" id="ARBA00001936"/>
    </source>
</evidence>
<evidence type="ECO:0000256" key="3">
    <source>
        <dbReference type="ARBA" id="ARBA00008766"/>
    </source>
</evidence>
<dbReference type="PANTHER" id="PTHR43226">
    <property type="entry name" value="XAA-PRO AMINOPEPTIDASE 3"/>
    <property type="match status" value="1"/>
</dbReference>
<comment type="catalytic activity">
    <reaction evidence="1">
        <text>Release of any N-terminal amino acid, including proline, that is linked to proline, even from a dipeptide or tripeptide.</text>
        <dbReference type="EC" id="3.4.11.9"/>
    </reaction>
</comment>
<evidence type="ECO:0000256" key="1">
    <source>
        <dbReference type="ARBA" id="ARBA00001424"/>
    </source>
</evidence>
<evidence type="ECO:0000259" key="8">
    <source>
        <dbReference type="SMART" id="SM01011"/>
    </source>
</evidence>
<evidence type="ECO:0000313" key="11">
    <source>
        <dbReference type="Proteomes" id="UP000196710"/>
    </source>
</evidence>
<keyword evidence="5" id="KW-0479">Metal-binding</keyword>
<dbReference type="SUPFAM" id="SSF53092">
    <property type="entry name" value="Creatinase/prolidase N-terminal domain"/>
    <property type="match status" value="1"/>
</dbReference>
<dbReference type="EC" id="3.4.11.9" evidence="4"/>
<dbReference type="InterPro" id="IPR007865">
    <property type="entry name" value="Aminopep_P_N"/>
</dbReference>
<gene>
    <name evidence="9" type="ORF">ADH66_12240</name>
    <name evidence="10" type="ORF">I5Q82_02550</name>
</gene>
<reference evidence="11" key="2">
    <citation type="submission" date="2017-05" db="EMBL/GenBank/DDBJ databases">
        <title>Improved OligoMM genomes.</title>
        <authorList>
            <person name="Garzetti D."/>
        </authorList>
    </citation>
    <scope>NUCLEOTIDE SEQUENCE [LARGE SCALE GENOMIC DNA]</scope>
    <source>
        <strain evidence="11">KB18</strain>
    </source>
</reference>
<dbReference type="RefSeq" id="WP_066540285.1">
    <property type="nucleotide sequence ID" value="NZ_CAPVCI010000015.1"/>
</dbReference>
<evidence type="ECO:0000256" key="7">
    <source>
        <dbReference type="ARBA" id="ARBA00023211"/>
    </source>
</evidence>
<dbReference type="Pfam" id="PF05195">
    <property type="entry name" value="AMP_N"/>
    <property type="match status" value="1"/>
</dbReference>
<dbReference type="GO" id="GO:0030145">
    <property type="term" value="F:manganese ion binding"/>
    <property type="evidence" value="ECO:0007669"/>
    <property type="project" value="InterPro"/>
</dbReference>
<feature type="domain" description="Aminopeptidase P N-terminal" evidence="8">
    <location>
        <begin position="1"/>
        <end position="138"/>
    </location>
</feature>
<dbReference type="PANTHER" id="PTHR43226:SF4">
    <property type="entry name" value="XAA-PRO AMINOPEPTIDASE 3"/>
    <property type="match status" value="1"/>
</dbReference>
<dbReference type="Pfam" id="PF00557">
    <property type="entry name" value="Peptidase_M24"/>
    <property type="match status" value="1"/>
</dbReference>
<comment type="cofactor">
    <cofactor evidence="2">
        <name>Mn(2+)</name>
        <dbReference type="ChEBI" id="CHEBI:29035"/>
    </cofactor>
</comment>
<dbReference type="EMBL" id="CP021422">
    <property type="protein sequence ID" value="ASB41358.1"/>
    <property type="molecule type" value="Genomic_DNA"/>
</dbReference>
<evidence type="ECO:0000313" key="10">
    <source>
        <dbReference type="EMBL" id="QQR30622.1"/>
    </source>
</evidence>
<protein>
    <recommendedName>
        <fullName evidence="4">Xaa-Pro aminopeptidase</fullName>
        <ecNumber evidence="4">3.4.11.9</ecNumber>
    </recommendedName>
</protein>
<keyword evidence="11" id="KW-1185">Reference proteome</keyword>
<reference evidence="10 12" key="3">
    <citation type="submission" date="2020-11" db="EMBL/GenBank/DDBJ databases">
        <title>Closed and high quality bacterial genomes of the OMM12 community.</title>
        <authorList>
            <person name="Marbouty M."/>
            <person name="Lamy-Besnier Q."/>
            <person name="Debarbieux L."/>
            <person name="Koszul R."/>
        </authorList>
    </citation>
    <scope>NUCLEOTIDE SEQUENCE [LARGE SCALE GENOMIC DNA]</scope>
    <source>
        <strain evidence="10 12">KB18</strain>
    </source>
</reference>
<dbReference type="KEGG" id="amur:ADH66_12240"/>
<dbReference type="InterPro" id="IPR052433">
    <property type="entry name" value="X-Pro_dipept-like"/>
</dbReference>
<keyword evidence="10" id="KW-0031">Aminopeptidase</keyword>
<keyword evidence="7" id="KW-0464">Manganese</keyword>
<dbReference type="Proteomes" id="UP000196710">
    <property type="component" value="Chromosome"/>
</dbReference>
<name>A0A1Z2XSC4_9FIRM</name>
<sequence length="419" mass="47691">MTKEYYRGNRERLYAGMKDGSILVLFSGSPVRKTNDEFYPFYTNRNFLYLTGLDQQELALIACKDQGGAVIEKAYILPPDLMAERWTGERIKPQEAADVSGIEDIAFVSSFEADLHRLCTCGRYERIYLDLFRVSTADRDEPAHMLLRRMGSDYPFISVENANILIRRLRTIKQPCELEAMRRAEEITCAGITSMMKASKPGMYEYQYKAVFDYALGQYGPQGPGFPSIISAGKNNFCIHYYSYKGQALDGDMVLNDVGAWHDHMMTDVSRGWPCNGRFNERQKLLYNMALDTSNHMFSIIKPGMKMADVDGESHRYCAELMKDAGLLDDVKNIGKYMWHGGAHHVGYDVHDVVETLEVIAPNMVFCVDIGIYHEEFGIGFRLEDNCLVTETGCENLSAMTPRTIEALEDMMRKDFTAF</sequence>
<organism evidence="10 12">
    <name type="scientific">Acutalibacter muris</name>
    <dbReference type="NCBI Taxonomy" id="1796620"/>
    <lineage>
        <taxon>Bacteria</taxon>
        <taxon>Bacillati</taxon>
        <taxon>Bacillota</taxon>
        <taxon>Clostridia</taxon>
        <taxon>Eubacteriales</taxon>
        <taxon>Acutalibacteraceae</taxon>
        <taxon>Acutalibacter</taxon>
    </lineage>
</organism>
<dbReference type="EMBL" id="CP065321">
    <property type="protein sequence ID" value="QQR30622.1"/>
    <property type="molecule type" value="Genomic_DNA"/>
</dbReference>
<dbReference type="InterPro" id="IPR000994">
    <property type="entry name" value="Pept_M24"/>
</dbReference>